<keyword evidence="2" id="KW-1185">Reference proteome</keyword>
<proteinExistence type="predicted"/>
<comment type="caution">
    <text evidence="1">The sequence shown here is derived from an EMBL/GenBank/DDBJ whole genome shotgun (WGS) entry which is preliminary data.</text>
</comment>
<evidence type="ECO:0000313" key="1">
    <source>
        <dbReference type="EMBL" id="MBI6873746.1"/>
    </source>
</evidence>
<reference evidence="1" key="1">
    <citation type="submission" date="2020-12" db="EMBL/GenBank/DDBJ databases">
        <title>Clostridium thailandense sp. nov., a novel acetogenic bacterium isolated from peat land soil in Thailand.</title>
        <authorList>
            <person name="Chaikitkaew S."/>
            <person name="Birkeland N.K."/>
        </authorList>
    </citation>
    <scope>NUCLEOTIDE SEQUENCE</scope>
    <source>
        <strain evidence="1">DSM 17425</strain>
    </source>
</reference>
<name>A0A934I2C3_9CLOT</name>
<dbReference type="InterPro" id="IPR018989">
    <property type="entry name" value="DUF2001"/>
</dbReference>
<gene>
    <name evidence="1" type="ORF">I6U51_13660</name>
</gene>
<evidence type="ECO:0000313" key="2">
    <source>
        <dbReference type="Proteomes" id="UP000622687"/>
    </source>
</evidence>
<dbReference type="EMBL" id="JAEEGB010000015">
    <property type="protein sequence ID" value="MBI6873746.1"/>
    <property type="molecule type" value="Genomic_DNA"/>
</dbReference>
<dbReference type="InterPro" id="IPR038628">
    <property type="entry name" value="XkdM-like_sf"/>
</dbReference>
<dbReference type="AlphaFoldDB" id="A0A934I2C3"/>
<organism evidence="1 2">
    <name type="scientific">Clostridium aciditolerans</name>
    <dbReference type="NCBI Taxonomy" id="339861"/>
    <lineage>
        <taxon>Bacteria</taxon>
        <taxon>Bacillati</taxon>
        <taxon>Bacillota</taxon>
        <taxon>Clostridia</taxon>
        <taxon>Eubacteriales</taxon>
        <taxon>Clostridiaceae</taxon>
        <taxon>Clostridium</taxon>
    </lineage>
</organism>
<dbReference type="Gene3D" id="2.30.110.40">
    <property type="entry name" value="Phage tail tube protein"/>
    <property type="match status" value="1"/>
</dbReference>
<sequence length="140" mass="15543">MYNAEKTIIGTWGELWINSELISECTGLQAKATFQKVDIPMCGRLSKAFKVSGWEGKGTVTLNKVNSRMAKLIGDNLRQGKQVVCTIISKLADPTSDGVERVCLKGVKFDDLTLADWSANKALVESLPFTFEDFEYIDMI</sequence>
<dbReference type="Pfam" id="PF09393">
    <property type="entry name" value="DUF2001"/>
    <property type="match status" value="1"/>
</dbReference>
<dbReference type="Proteomes" id="UP000622687">
    <property type="component" value="Unassembled WGS sequence"/>
</dbReference>
<dbReference type="RefSeq" id="WP_211143173.1">
    <property type="nucleotide sequence ID" value="NZ_JAEEGB010000015.1"/>
</dbReference>
<dbReference type="SUPFAM" id="SSF69279">
    <property type="entry name" value="Phage tail proteins"/>
    <property type="match status" value="1"/>
</dbReference>
<protein>
    <submittedName>
        <fullName evidence="1">Phage tail tube protein</fullName>
    </submittedName>
</protein>
<accession>A0A934I2C3</accession>